<evidence type="ECO:0000256" key="3">
    <source>
        <dbReference type="ARBA" id="ARBA00012475"/>
    </source>
</evidence>
<dbReference type="FunFam" id="3.30.470.30:FF:000011">
    <property type="entry name" value="mRNA-capping enzyme subunit alpha"/>
    <property type="match status" value="1"/>
</dbReference>
<dbReference type="GO" id="GO:0031533">
    <property type="term" value="C:mRNA capping enzyme complex"/>
    <property type="evidence" value="ECO:0007669"/>
    <property type="project" value="EnsemblFungi"/>
</dbReference>
<feature type="domain" description="mRNA capping enzyme C-terminal" evidence="20">
    <location>
        <begin position="244"/>
        <end position="369"/>
    </location>
</feature>
<keyword evidence="9 17" id="KW-0506">mRNA capping</keyword>
<dbReference type="KEGG" id="tmn:UCRPA7_86"/>
<evidence type="ECO:0000256" key="1">
    <source>
        <dbReference type="ARBA" id="ARBA00004123"/>
    </source>
</evidence>
<reference evidence="22" key="1">
    <citation type="journal article" date="2013" name="Genome Announc.">
        <title>Draft genome sequence of the ascomycete Phaeoacremonium aleophilum strain UCR-PA7, a causal agent of the esca disease complex in grapevines.</title>
        <authorList>
            <person name="Blanco-Ulate B."/>
            <person name="Rolshausen P."/>
            <person name="Cantu D."/>
        </authorList>
    </citation>
    <scope>NUCLEOTIDE SEQUENCE [LARGE SCALE GENOMIC DNA]</scope>
    <source>
        <strain evidence="22">UCR-PA7</strain>
    </source>
</reference>
<dbReference type="AlphaFoldDB" id="R8BYH9"/>
<evidence type="ECO:0000256" key="9">
    <source>
        <dbReference type="ARBA" id="ARBA00023042"/>
    </source>
</evidence>
<dbReference type="EC" id="2.7.7.50" evidence="3 17"/>
<evidence type="ECO:0000256" key="13">
    <source>
        <dbReference type="ARBA" id="ARBA00030702"/>
    </source>
</evidence>
<evidence type="ECO:0000259" key="20">
    <source>
        <dbReference type="Pfam" id="PF03919"/>
    </source>
</evidence>
<evidence type="ECO:0000256" key="4">
    <source>
        <dbReference type="ARBA" id="ARBA00019171"/>
    </source>
</evidence>
<dbReference type="Gene3D" id="2.40.50.140">
    <property type="entry name" value="Nucleic acid-binding proteins"/>
    <property type="match status" value="1"/>
</dbReference>
<evidence type="ECO:0000256" key="18">
    <source>
        <dbReference type="PIRSR" id="PIRSR036959-1"/>
    </source>
</evidence>
<keyword evidence="8 17" id="KW-0547">Nucleotide-binding</keyword>
<dbReference type="SUPFAM" id="SSF50249">
    <property type="entry name" value="Nucleic acid-binding proteins"/>
    <property type="match status" value="1"/>
</dbReference>
<dbReference type="OrthoDB" id="200924at2759"/>
<dbReference type="Pfam" id="PF03919">
    <property type="entry name" value="mRNA_cap_C"/>
    <property type="match status" value="1"/>
</dbReference>
<evidence type="ECO:0000313" key="22">
    <source>
        <dbReference type="Proteomes" id="UP000014074"/>
    </source>
</evidence>
<keyword evidence="22" id="KW-1185">Reference proteome</keyword>
<keyword evidence="11 17" id="KW-0539">Nucleus</keyword>
<dbReference type="InterPro" id="IPR012340">
    <property type="entry name" value="NA-bd_OB-fold"/>
</dbReference>
<dbReference type="InterPro" id="IPR013846">
    <property type="entry name" value="mRNA_cap_enzyme_C"/>
</dbReference>
<dbReference type="eggNOG" id="KOG2386">
    <property type="taxonomic scope" value="Eukaryota"/>
</dbReference>
<evidence type="ECO:0000256" key="7">
    <source>
        <dbReference type="ARBA" id="ARBA00022695"/>
    </source>
</evidence>
<dbReference type="Pfam" id="PF01331">
    <property type="entry name" value="mRNA_cap_enzyme"/>
    <property type="match status" value="1"/>
</dbReference>
<dbReference type="HOGENOM" id="CLU_021710_0_2_1"/>
<dbReference type="PIRSF" id="PIRSF036959">
    <property type="entry name" value="mRNA_cap_alpha"/>
    <property type="match status" value="1"/>
</dbReference>
<gene>
    <name evidence="21" type="ORF">UCRPA7_86</name>
</gene>
<evidence type="ECO:0000256" key="14">
    <source>
        <dbReference type="ARBA" id="ARBA00044624"/>
    </source>
</evidence>
<evidence type="ECO:0000256" key="6">
    <source>
        <dbReference type="ARBA" id="ARBA00022679"/>
    </source>
</evidence>
<evidence type="ECO:0000313" key="21">
    <source>
        <dbReference type="EMBL" id="EOO04446.1"/>
    </source>
</evidence>
<protein>
    <recommendedName>
        <fullName evidence="4 17">mRNA-capping enzyme subunit alpha</fullName>
        <ecNumber evidence="3 17">2.7.7.50</ecNumber>
    </recommendedName>
    <alternativeName>
        <fullName evidence="12 17">GTP--RNA guanylyltransferase</fullName>
    </alternativeName>
    <alternativeName>
        <fullName evidence="13 17">mRNA guanylyltransferase</fullName>
    </alternativeName>
</protein>
<name>R8BYH9_PHAM7</name>
<comment type="function">
    <text evidence="16 17">Second step of mRNA capping. Transfer of the GMP moiety of GTP to the 5'-end of RNA via an enzyme-GMP covalent reaction intermediate.</text>
</comment>
<evidence type="ECO:0000256" key="11">
    <source>
        <dbReference type="ARBA" id="ARBA00023242"/>
    </source>
</evidence>
<dbReference type="FunFam" id="2.40.50.140:FF:000275">
    <property type="entry name" value="mRNA-capping enzyme subunit alpha"/>
    <property type="match status" value="1"/>
</dbReference>
<keyword evidence="10 17" id="KW-0342">GTP-binding</keyword>
<dbReference type="RefSeq" id="XP_007910875.1">
    <property type="nucleotide sequence ID" value="XM_007912684.1"/>
</dbReference>
<keyword evidence="5 17" id="KW-0507">mRNA processing</keyword>
<comment type="similarity">
    <text evidence="2 17">Belongs to the eukaryotic GTase family.</text>
</comment>
<sequence>MDSASGPITAIDQPGLKAEGQLLYHLRREVADLLQRNQISFPGAQPVSFAQKHIDELLSRDYYVCEKTDGIRYLLYLTSDETGSEIHYLIDRKNDFWFIHHKNLHFPLQGDDQAFHTRTIVDGELVIDEEPDGTKKPKFLVFDCLVIDGKVLLERSLDKRLAYFQANVFKPYEDLFKRFPQERPFQAFQLQMKDMQLGYGIEKMFGEVLPHLKHGNDGLIFTCVGTPYQFGTDQHILKWKPAEENTVDFKLRLEFPMVEPDDIDRAEGVTKPYIDYEAVPHVQLLTNYGGEASEPYQPYAELYLTEEEWDKLKSLGDPLQGRVVECAMDEHQRWRLYRFRDDKLDANHIKVVKSVIDSILHPVGKEDLLEVAPQIKDNWKIRADRLKAQQSQKR</sequence>
<dbReference type="Proteomes" id="UP000014074">
    <property type="component" value="Unassembled WGS sequence"/>
</dbReference>
<proteinExistence type="inferred from homology"/>
<dbReference type="GO" id="GO:0004484">
    <property type="term" value="F:mRNA guanylyltransferase activity"/>
    <property type="evidence" value="ECO:0007669"/>
    <property type="project" value="UniProtKB-EC"/>
</dbReference>
<dbReference type="PANTHER" id="PTHR10367">
    <property type="entry name" value="MRNA-CAPPING ENZYME"/>
    <property type="match status" value="1"/>
</dbReference>
<keyword evidence="7 17" id="KW-0548">Nucleotidyltransferase</keyword>
<dbReference type="GO" id="GO:0008033">
    <property type="term" value="P:tRNA processing"/>
    <property type="evidence" value="ECO:0007669"/>
    <property type="project" value="EnsemblFungi"/>
</dbReference>
<dbReference type="EMBL" id="KB932776">
    <property type="protein sequence ID" value="EOO04446.1"/>
    <property type="molecule type" value="Genomic_DNA"/>
</dbReference>
<dbReference type="InterPro" id="IPR017075">
    <property type="entry name" value="mRNA_cap_enzyme_alpha"/>
</dbReference>
<comment type="subcellular location">
    <subcellularLocation>
        <location evidence="1 17">Nucleus</location>
    </subcellularLocation>
</comment>
<dbReference type="SUPFAM" id="SSF56091">
    <property type="entry name" value="DNA ligase/mRNA capping enzyme, catalytic domain"/>
    <property type="match status" value="1"/>
</dbReference>
<dbReference type="GO" id="GO:0099122">
    <property type="term" value="F:RNA polymerase II C-terminal domain binding"/>
    <property type="evidence" value="ECO:0007669"/>
    <property type="project" value="EnsemblFungi"/>
</dbReference>
<evidence type="ECO:0000256" key="2">
    <source>
        <dbReference type="ARBA" id="ARBA00010237"/>
    </source>
</evidence>
<evidence type="ECO:0000256" key="5">
    <source>
        <dbReference type="ARBA" id="ARBA00022664"/>
    </source>
</evidence>
<dbReference type="PANTHER" id="PTHR10367:SF17">
    <property type="entry name" value="MRNA-CAPPING ENZYME"/>
    <property type="match status" value="1"/>
</dbReference>
<comment type="catalytic activity">
    <reaction evidence="14">
        <text>a 5'-end diphospho-ribonucleoside in mRNA + GTP + H(+) = a 5'-end (5'-triphosphoguanosine)-ribonucleoside in mRNA + diphosphate</text>
        <dbReference type="Rhea" id="RHEA:67012"/>
        <dbReference type="Rhea" id="RHEA-COMP:17165"/>
        <dbReference type="Rhea" id="RHEA-COMP:17166"/>
        <dbReference type="ChEBI" id="CHEBI:15378"/>
        <dbReference type="ChEBI" id="CHEBI:33019"/>
        <dbReference type="ChEBI" id="CHEBI:37565"/>
        <dbReference type="ChEBI" id="CHEBI:167616"/>
        <dbReference type="ChEBI" id="CHEBI:167617"/>
        <dbReference type="EC" id="2.7.7.50"/>
    </reaction>
    <physiologicalReaction direction="left-to-right" evidence="14">
        <dbReference type="Rhea" id="RHEA:67013"/>
    </physiologicalReaction>
</comment>
<evidence type="ECO:0000256" key="17">
    <source>
        <dbReference type="PIRNR" id="PIRNR036959"/>
    </source>
</evidence>
<dbReference type="InterPro" id="IPR001339">
    <property type="entry name" value="mRNA_cap_enzyme_adenylation"/>
</dbReference>
<evidence type="ECO:0000256" key="12">
    <source>
        <dbReference type="ARBA" id="ARBA00029909"/>
    </source>
</evidence>
<dbReference type="CDD" id="cd07895">
    <property type="entry name" value="Adenylation_mRNA_capping"/>
    <property type="match status" value="1"/>
</dbReference>
<dbReference type="Gene3D" id="3.30.470.30">
    <property type="entry name" value="DNA ligase/mRNA capping enzyme"/>
    <property type="match status" value="1"/>
</dbReference>
<comment type="subunit">
    <text evidence="15">Heterodimer. The mRNA-capping enzyme is composed of two separate chains alpha and beta, respectively a mRNA guanylyltransferase and an mRNA 5'-triphosphate monophosphatase.</text>
</comment>
<evidence type="ECO:0000256" key="16">
    <source>
        <dbReference type="ARBA" id="ARBA00053845"/>
    </source>
</evidence>
<dbReference type="GO" id="GO:0006370">
    <property type="term" value="P:7-methylguanosine mRNA capping"/>
    <property type="evidence" value="ECO:0007669"/>
    <property type="project" value="UniProtKB-KW"/>
</dbReference>
<dbReference type="GeneID" id="19329466"/>
<feature type="domain" description="mRNA capping enzyme adenylation" evidence="19">
    <location>
        <begin position="45"/>
        <end position="240"/>
    </location>
</feature>
<evidence type="ECO:0000256" key="8">
    <source>
        <dbReference type="ARBA" id="ARBA00022741"/>
    </source>
</evidence>
<dbReference type="GO" id="GO:0045944">
    <property type="term" value="P:positive regulation of transcription by RNA polymerase II"/>
    <property type="evidence" value="ECO:0007669"/>
    <property type="project" value="EnsemblFungi"/>
</dbReference>
<evidence type="ECO:0000256" key="10">
    <source>
        <dbReference type="ARBA" id="ARBA00023134"/>
    </source>
</evidence>
<dbReference type="GO" id="GO:0005525">
    <property type="term" value="F:GTP binding"/>
    <property type="evidence" value="ECO:0007669"/>
    <property type="project" value="UniProtKB-KW"/>
</dbReference>
<keyword evidence="6 17" id="KW-0808">Transferase</keyword>
<evidence type="ECO:0000259" key="19">
    <source>
        <dbReference type="Pfam" id="PF01331"/>
    </source>
</evidence>
<evidence type="ECO:0000256" key="15">
    <source>
        <dbReference type="ARBA" id="ARBA00047082"/>
    </source>
</evidence>
<dbReference type="InterPro" id="IPR051029">
    <property type="entry name" value="mRNA_Capping_Enz/RNA_Phosphat"/>
</dbReference>
<dbReference type="GO" id="GO:0005524">
    <property type="term" value="F:ATP binding"/>
    <property type="evidence" value="ECO:0007669"/>
    <property type="project" value="InterPro"/>
</dbReference>
<feature type="active site" description="N6-GMP-lysine intermediate" evidence="18">
    <location>
        <position position="67"/>
    </location>
</feature>
<accession>R8BYH9</accession>
<organism evidence="21 22">
    <name type="scientific">Phaeoacremonium minimum (strain UCR-PA7)</name>
    <name type="common">Esca disease fungus</name>
    <name type="synonym">Togninia minima</name>
    <dbReference type="NCBI Taxonomy" id="1286976"/>
    <lineage>
        <taxon>Eukaryota</taxon>
        <taxon>Fungi</taxon>
        <taxon>Dikarya</taxon>
        <taxon>Ascomycota</taxon>
        <taxon>Pezizomycotina</taxon>
        <taxon>Sordariomycetes</taxon>
        <taxon>Sordariomycetidae</taxon>
        <taxon>Togniniales</taxon>
        <taxon>Togniniaceae</taxon>
        <taxon>Phaeoacremonium</taxon>
    </lineage>
</organism>